<dbReference type="EMBL" id="UYYF01004829">
    <property type="protein sequence ID" value="VDN07220.1"/>
    <property type="molecule type" value="Genomic_DNA"/>
</dbReference>
<evidence type="ECO:0000256" key="1">
    <source>
        <dbReference type="ARBA" id="ARBA00004173"/>
    </source>
</evidence>
<comment type="subcellular location">
    <subcellularLocation>
        <location evidence="1">Mitochondrion</location>
    </subcellularLocation>
</comment>
<dbReference type="PANTHER" id="PTHR33618:SF1">
    <property type="entry name" value="LARGE RIBOSOMAL SUBUNIT PROTEIN ML53"/>
    <property type="match status" value="1"/>
</dbReference>
<evidence type="ECO:0000256" key="6">
    <source>
        <dbReference type="ARBA" id="ARBA00023274"/>
    </source>
</evidence>
<dbReference type="OMA" id="CKMWERI"/>
<keyword evidence="4" id="KW-0689">Ribosomal protein</keyword>
<evidence type="ECO:0000256" key="4">
    <source>
        <dbReference type="ARBA" id="ARBA00022980"/>
    </source>
</evidence>
<organism evidence="11">
    <name type="scientific">Thelazia callipaeda</name>
    <name type="common">Oriental eyeworm</name>
    <name type="synonym">Parasitic nematode</name>
    <dbReference type="NCBI Taxonomy" id="103827"/>
    <lineage>
        <taxon>Eukaryota</taxon>
        <taxon>Metazoa</taxon>
        <taxon>Ecdysozoa</taxon>
        <taxon>Nematoda</taxon>
        <taxon>Chromadorea</taxon>
        <taxon>Rhabditida</taxon>
        <taxon>Spirurina</taxon>
        <taxon>Spiruromorpha</taxon>
        <taxon>Thelazioidea</taxon>
        <taxon>Thelaziidae</taxon>
        <taxon>Thelazia</taxon>
    </lineage>
</organism>
<keyword evidence="3" id="KW-0809">Transit peptide</keyword>
<dbReference type="InterPro" id="IPR019716">
    <property type="entry name" value="Ribosomal_mL53"/>
</dbReference>
<reference evidence="9 10" key="2">
    <citation type="submission" date="2018-11" db="EMBL/GenBank/DDBJ databases">
        <authorList>
            <consortium name="Pathogen Informatics"/>
        </authorList>
    </citation>
    <scope>NUCLEOTIDE SEQUENCE [LARGE SCALE GENOMIC DNA]</scope>
</reference>
<evidence type="ECO:0000313" key="11">
    <source>
        <dbReference type="WBParaSite" id="TCLT_0000958501-mRNA-1"/>
    </source>
</evidence>
<dbReference type="AlphaFoldDB" id="A0A0N5D8Y8"/>
<comment type="similarity">
    <text evidence="2">Belongs to the mitochondrion-specific ribosomal protein mL53 family.</text>
</comment>
<accession>A0A0N5D8Y8</accession>
<evidence type="ECO:0000313" key="10">
    <source>
        <dbReference type="Proteomes" id="UP000276776"/>
    </source>
</evidence>
<evidence type="ECO:0000313" key="9">
    <source>
        <dbReference type="EMBL" id="VDN07220.1"/>
    </source>
</evidence>
<evidence type="ECO:0000256" key="2">
    <source>
        <dbReference type="ARBA" id="ARBA00005557"/>
    </source>
</evidence>
<name>A0A0N5D8Y8_THECL</name>
<dbReference type="OrthoDB" id="6618793at2759"/>
<dbReference type="Proteomes" id="UP000276776">
    <property type="component" value="Unassembled WGS sequence"/>
</dbReference>
<evidence type="ECO:0000256" key="3">
    <source>
        <dbReference type="ARBA" id="ARBA00022946"/>
    </source>
</evidence>
<keyword evidence="10" id="KW-1185">Reference proteome</keyword>
<keyword evidence="6" id="KW-0687">Ribonucleoprotein</keyword>
<dbReference type="GO" id="GO:0005762">
    <property type="term" value="C:mitochondrial large ribosomal subunit"/>
    <property type="evidence" value="ECO:0007669"/>
    <property type="project" value="TreeGrafter"/>
</dbReference>
<dbReference type="Gene3D" id="3.40.30.10">
    <property type="entry name" value="Glutaredoxin"/>
    <property type="match status" value="1"/>
</dbReference>
<evidence type="ECO:0000256" key="7">
    <source>
        <dbReference type="ARBA" id="ARBA00035180"/>
    </source>
</evidence>
<evidence type="ECO:0000256" key="8">
    <source>
        <dbReference type="ARBA" id="ARBA00042721"/>
    </source>
</evidence>
<evidence type="ECO:0000256" key="5">
    <source>
        <dbReference type="ARBA" id="ARBA00023128"/>
    </source>
</evidence>
<reference evidence="11" key="1">
    <citation type="submission" date="2017-02" db="UniProtKB">
        <authorList>
            <consortium name="WormBaseParasite"/>
        </authorList>
    </citation>
    <scope>IDENTIFICATION</scope>
</reference>
<dbReference type="PANTHER" id="PTHR33618">
    <property type="entry name" value="39S RIBOSOMAL PROTEIN L53, MITOCHONDRIAL"/>
    <property type="match status" value="1"/>
</dbReference>
<sequence>MCKMWERIQFGAKWRLGERTALAMRGIDLNNVKSIQFSFDPFDRSSHSLRVFWFLLSSPYVQRTNPAMKIMYTIRNDRRQPYFSADLNDGKKLLFRSKDMHVMDLVMTFNRLLGNPELGKSGIRPLPKID</sequence>
<dbReference type="STRING" id="103827.A0A0N5D8Y8"/>
<keyword evidence="5" id="KW-0496">Mitochondrion</keyword>
<dbReference type="Pfam" id="PF10780">
    <property type="entry name" value="MRP_L53"/>
    <property type="match status" value="1"/>
</dbReference>
<gene>
    <name evidence="9" type="ORF">TCLT_LOCUS9574</name>
</gene>
<proteinExistence type="inferred from homology"/>
<dbReference type="InterPro" id="IPR052473">
    <property type="entry name" value="mtLSU_mL53"/>
</dbReference>
<dbReference type="WBParaSite" id="TCLT_0000958501-mRNA-1">
    <property type="protein sequence ID" value="TCLT_0000958501-mRNA-1"/>
    <property type="gene ID" value="TCLT_0000958501"/>
</dbReference>
<protein>
    <recommendedName>
        <fullName evidence="7">Large ribosomal subunit protein mL53</fullName>
    </recommendedName>
    <alternativeName>
        <fullName evidence="8">39S ribosomal protein L53, mitochondrial</fullName>
    </alternativeName>
</protein>